<organism evidence="3 4">
    <name type="scientific">Arcicella aquatica</name>
    <dbReference type="NCBI Taxonomy" id="217141"/>
    <lineage>
        <taxon>Bacteria</taxon>
        <taxon>Pseudomonadati</taxon>
        <taxon>Bacteroidota</taxon>
        <taxon>Cytophagia</taxon>
        <taxon>Cytophagales</taxon>
        <taxon>Flectobacillaceae</taxon>
        <taxon>Arcicella</taxon>
    </lineage>
</organism>
<dbReference type="Proteomes" id="UP001304671">
    <property type="component" value="Unassembled WGS sequence"/>
</dbReference>
<dbReference type="InterPro" id="IPR016187">
    <property type="entry name" value="CTDL_fold"/>
</dbReference>
<feature type="domain" description="Sulfatase-modifying factor enzyme-like" evidence="2">
    <location>
        <begin position="66"/>
        <end position="359"/>
    </location>
</feature>
<dbReference type="Gene3D" id="3.90.1580.10">
    <property type="entry name" value="paralog of FGE (formylglycine-generating enzyme)"/>
    <property type="match status" value="1"/>
</dbReference>
<dbReference type="PANTHER" id="PTHR23150">
    <property type="entry name" value="SULFATASE MODIFYING FACTOR 1, 2"/>
    <property type="match status" value="1"/>
</dbReference>
<sequence length="362" mass="40102">MRKIIYTALGVSGFAWLMLQGNAQTVQQKPSAGDKIAVCKVKSPTFVKNKFASDKTNVSAGKALSYQNMVEIPGGTFTMGTDEYPDAQPKHTVTVKGFLMDEHEVTNAEFARFVKATGYKTVAERPLDPADYPGVPIDKLVAGSAVFTPPTENVGLDNHLQWWDYVAGANWQHPKGPTSNIKGHENEPVVQVCYEDALAYAKWAGKRLPTEAEWEFAARGGKTATKYYWGNVLKPNNKWFANIFQGNFPSGNTLEDGFNDVAPVKSFPKNPYGLYDMDGNVWEWCSDLYRPNYYKNSPKVNPKGPSSSYDPEEPNVVKHVQRGGSFLCSDQYCIRYIAGSRGKGETSSASNNLGFRCVKDKN</sequence>
<dbReference type="InterPro" id="IPR005532">
    <property type="entry name" value="SUMF_dom"/>
</dbReference>
<evidence type="ECO:0000256" key="1">
    <source>
        <dbReference type="SAM" id="SignalP"/>
    </source>
</evidence>
<comment type="caution">
    <text evidence="3">The sequence shown here is derived from an EMBL/GenBank/DDBJ whole genome shotgun (WGS) entry which is preliminary data.</text>
</comment>
<accession>A0ABU5QPP5</accession>
<dbReference type="EMBL" id="JAYFUL010000024">
    <property type="protein sequence ID" value="MEA5259062.1"/>
    <property type="molecule type" value="Genomic_DNA"/>
</dbReference>
<evidence type="ECO:0000313" key="3">
    <source>
        <dbReference type="EMBL" id="MEA5259062.1"/>
    </source>
</evidence>
<dbReference type="SUPFAM" id="SSF56436">
    <property type="entry name" value="C-type lectin-like"/>
    <property type="match status" value="1"/>
</dbReference>
<dbReference type="Pfam" id="PF03781">
    <property type="entry name" value="FGE-sulfatase"/>
    <property type="match status" value="1"/>
</dbReference>
<proteinExistence type="predicted"/>
<keyword evidence="1" id="KW-0732">Signal</keyword>
<feature type="signal peptide" evidence="1">
    <location>
        <begin position="1"/>
        <end position="23"/>
    </location>
</feature>
<evidence type="ECO:0000313" key="4">
    <source>
        <dbReference type="Proteomes" id="UP001304671"/>
    </source>
</evidence>
<reference evidence="3 4" key="1">
    <citation type="submission" date="2023-12" db="EMBL/GenBank/DDBJ databases">
        <title>Novel species of the genus Arcicella isolated from rivers.</title>
        <authorList>
            <person name="Lu H."/>
        </authorList>
    </citation>
    <scope>NUCLEOTIDE SEQUENCE [LARGE SCALE GENOMIC DNA]</scope>
    <source>
        <strain evidence="3 4">LMG 21963</strain>
    </source>
</reference>
<feature type="chain" id="PRO_5047416304" evidence="1">
    <location>
        <begin position="24"/>
        <end position="362"/>
    </location>
</feature>
<keyword evidence="4" id="KW-1185">Reference proteome</keyword>
<dbReference type="PANTHER" id="PTHR23150:SF19">
    <property type="entry name" value="FORMYLGLYCINE-GENERATING ENZYME"/>
    <property type="match status" value="1"/>
</dbReference>
<gene>
    <name evidence="3" type="ORF">VB264_14795</name>
</gene>
<evidence type="ECO:0000259" key="2">
    <source>
        <dbReference type="Pfam" id="PF03781"/>
    </source>
</evidence>
<dbReference type="InterPro" id="IPR051043">
    <property type="entry name" value="Sulfatase_Mod_Factor_Kinase"/>
</dbReference>
<dbReference type="InterPro" id="IPR042095">
    <property type="entry name" value="SUMF_sf"/>
</dbReference>
<protein>
    <submittedName>
        <fullName evidence="3">Formylglycine-generating enzyme family protein</fullName>
    </submittedName>
</protein>
<name>A0ABU5QPP5_9BACT</name>